<dbReference type="InterPro" id="IPR012910">
    <property type="entry name" value="Plug_dom"/>
</dbReference>
<keyword evidence="16" id="KW-1185">Reference proteome</keyword>
<evidence type="ECO:0000256" key="12">
    <source>
        <dbReference type="SAM" id="SignalP"/>
    </source>
</evidence>
<evidence type="ECO:0000256" key="9">
    <source>
        <dbReference type="ARBA" id="ARBA00023237"/>
    </source>
</evidence>
<dbReference type="RefSeq" id="WP_285804663.1">
    <property type="nucleotide sequence ID" value="NZ_CP127389.1"/>
</dbReference>
<dbReference type="CDD" id="cd01347">
    <property type="entry name" value="ligand_gated_channel"/>
    <property type="match status" value="1"/>
</dbReference>
<keyword evidence="8 15" id="KW-0675">Receptor</keyword>
<evidence type="ECO:0000256" key="3">
    <source>
        <dbReference type="ARBA" id="ARBA00022448"/>
    </source>
</evidence>
<dbReference type="Gene3D" id="2.40.170.20">
    <property type="entry name" value="TonB-dependent receptor, beta-barrel domain"/>
    <property type="match status" value="1"/>
</dbReference>
<evidence type="ECO:0000313" key="16">
    <source>
        <dbReference type="Proteomes" id="UP001226651"/>
    </source>
</evidence>
<dbReference type="SUPFAM" id="SSF56935">
    <property type="entry name" value="Porins"/>
    <property type="match status" value="1"/>
</dbReference>
<evidence type="ECO:0000256" key="10">
    <source>
        <dbReference type="PROSITE-ProRule" id="PRU01360"/>
    </source>
</evidence>
<keyword evidence="4 10" id="KW-1134">Transmembrane beta strand</keyword>
<evidence type="ECO:0000259" key="14">
    <source>
        <dbReference type="Pfam" id="PF07715"/>
    </source>
</evidence>
<proteinExistence type="inferred from homology"/>
<feature type="domain" description="TonB-dependent receptor plug" evidence="14">
    <location>
        <begin position="64"/>
        <end position="160"/>
    </location>
</feature>
<evidence type="ECO:0000256" key="6">
    <source>
        <dbReference type="ARBA" id="ARBA00023077"/>
    </source>
</evidence>
<accession>A0ABY8Y5B9</accession>
<keyword evidence="6 11" id="KW-0798">TonB box</keyword>
<feature type="domain" description="TonB-dependent receptor-like beta-barrel" evidence="13">
    <location>
        <begin position="234"/>
        <end position="683"/>
    </location>
</feature>
<evidence type="ECO:0000256" key="4">
    <source>
        <dbReference type="ARBA" id="ARBA00022452"/>
    </source>
</evidence>
<evidence type="ECO:0000256" key="7">
    <source>
        <dbReference type="ARBA" id="ARBA00023136"/>
    </source>
</evidence>
<dbReference type="InterPro" id="IPR037066">
    <property type="entry name" value="Plug_dom_sf"/>
</dbReference>
<keyword evidence="12" id="KW-0732">Signal</keyword>
<dbReference type="PANTHER" id="PTHR32552:SF82">
    <property type="entry name" value="FCUA PROTEIN"/>
    <property type="match status" value="1"/>
</dbReference>
<dbReference type="Proteomes" id="UP001226651">
    <property type="component" value="Chromosome"/>
</dbReference>
<evidence type="ECO:0000256" key="2">
    <source>
        <dbReference type="ARBA" id="ARBA00009810"/>
    </source>
</evidence>
<evidence type="ECO:0000256" key="8">
    <source>
        <dbReference type="ARBA" id="ARBA00023170"/>
    </source>
</evidence>
<keyword evidence="9 10" id="KW-0998">Cell outer membrane</keyword>
<dbReference type="NCBIfam" id="TIGR01783">
    <property type="entry name" value="TonB-siderophor"/>
    <property type="match status" value="1"/>
</dbReference>
<evidence type="ECO:0000256" key="1">
    <source>
        <dbReference type="ARBA" id="ARBA00004571"/>
    </source>
</evidence>
<comment type="similarity">
    <text evidence="2 10 11">Belongs to the TonB-dependent receptor family.</text>
</comment>
<feature type="signal peptide" evidence="12">
    <location>
        <begin position="1"/>
        <end position="21"/>
    </location>
</feature>
<dbReference type="PROSITE" id="PS52016">
    <property type="entry name" value="TONB_DEPENDENT_REC_3"/>
    <property type="match status" value="1"/>
</dbReference>
<keyword evidence="7 10" id="KW-0472">Membrane</keyword>
<comment type="subcellular location">
    <subcellularLocation>
        <location evidence="1 10">Cell outer membrane</location>
        <topology evidence="1 10">Multi-pass membrane protein</topology>
    </subcellularLocation>
</comment>
<evidence type="ECO:0000313" key="15">
    <source>
        <dbReference type="EMBL" id="WIV87341.1"/>
    </source>
</evidence>
<keyword evidence="3 10" id="KW-0813">Transport</keyword>
<evidence type="ECO:0000259" key="13">
    <source>
        <dbReference type="Pfam" id="PF00593"/>
    </source>
</evidence>
<evidence type="ECO:0000256" key="5">
    <source>
        <dbReference type="ARBA" id="ARBA00022692"/>
    </source>
</evidence>
<dbReference type="InterPro" id="IPR039426">
    <property type="entry name" value="TonB-dep_rcpt-like"/>
</dbReference>
<dbReference type="InterPro" id="IPR000531">
    <property type="entry name" value="Beta-barrel_TonB"/>
</dbReference>
<dbReference type="InterPro" id="IPR010105">
    <property type="entry name" value="TonB_sidphr_rcpt"/>
</dbReference>
<gene>
    <name evidence="15" type="ORF">QQS39_12775</name>
</gene>
<evidence type="ECO:0000256" key="11">
    <source>
        <dbReference type="RuleBase" id="RU003357"/>
    </source>
</evidence>
<sequence length="722" mass="79687">MKKFIISTIACAIAQTLAVSASVAAENAEKIVVTAQPVNNSEAGAGFVTREVDMGPLGEKKWLDTPYTTNTFTQSMIENQQVTSVSDILKYNASSQMQARGGMDVGRPQNRGMQGNVVANSRLDGVNIISTTAFPIEMLERVDIINGLTGSLYGPASPSGQFNFTQKRPTLKRLTSLNATYVNDNQFKGHLDLGGFIDDNNTFGYRINLVHDEGKGYVAGSKTRRQLISTAFDWNISSDTVLEVNFSDYWFKKMGFPGAFSYSKDVTKLPDAPDPTKAGYGQAFAGVDLHTRTVSSRLKHDFNEDWQISAAIGYQTADRGFRSVSNQLSNDGKQFQQALSVPSTYGRFTVLSNSINVNGRIMTGAISHDLVMATSGYRWDIYGANGKDKICGTKSFPECKSQPWLDINHPHRYDDPSNEGFYTGAARTKNSRSQVQSVTLGDTVTFNPQWSVMGSLSQNWIKETSYRSGGGNHTENGLSPAVALMFKPIPEVMTYISYADSLEEGDVAPDNAKNKNEVLKPYRSEQWEMGIKSQIGDLNLNAAIFQLERPFAYAGDDKIFKEQGKQRNRGLELIANGKVTDELFVFSSMTWLDPTLTNTGNAKTQNKDVVGVPKYQANLLAEYHYPTLPNVIYSANIHYTGKRAANTTNTMWAKAYTTLDLGARYQTQYWDKKTTFRLNLDNVTNEHYWASIFSGNQNGAEGGANAFLGTPRQISASVSIEL</sequence>
<dbReference type="Gene3D" id="2.170.130.10">
    <property type="entry name" value="TonB-dependent receptor, plug domain"/>
    <property type="match status" value="1"/>
</dbReference>
<keyword evidence="5 10" id="KW-0812">Transmembrane</keyword>
<feature type="chain" id="PRO_5046330536" evidence="12">
    <location>
        <begin position="22"/>
        <end position="722"/>
    </location>
</feature>
<dbReference type="PANTHER" id="PTHR32552">
    <property type="entry name" value="FERRICHROME IRON RECEPTOR-RELATED"/>
    <property type="match status" value="1"/>
</dbReference>
<name>A0ABY8Y5B9_9GAMM</name>
<organism evidence="15 16">
    <name type="scientific">Proteus appendicitidis</name>
    <dbReference type="NCBI Taxonomy" id="3034648"/>
    <lineage>
        <taxon>Bacteria</taxon>
        <taxon>Pseudomonadati</taxon>
        <taxon>Pseudomonadota</taxon>
        <taxon>Gammaproteobacteria</taxon>
        <taxon>Enterobacterales</taxon>
        <taxon>Morganellaceae</taxon>
        <taxon>Proteus</taxon>
    </lineage>
</organism>
<dbReference type="InterPro" id="IPR036942">
    <property type="entry name" value="Beta-barrel_TonB_sf"/>
</dbReference>
<dbReference type="EMBL" id="CP127389">
    <property type="protein sequence ID" value="WIV87341.1"/>
    <property type="molecule type" value="Genomic_DNA"/>
</dbReference>
<protein>
    <submittedName>
        <fullName evidence="15">TonB-dependent siderophore receptor</fullName>
    </submittedName>
</protein>
<dbReference type="Pfam" id="PF00593">
    <property type="entry name" value="TonB_dep_Rec_b-barrel"/>
    <property type="match status" value="1"/>
</dbReference>
<dbReference type="Pfam" id="PF07715">
    <property type="entry name" value="Plug"/>
    <property type="match status" value="1"/>
</dbReference>
<reference evidence="15 16" key="1">
    <citation type="submission" date="2023-06" db="EMBL/GenBank/DDBJ databases">
        <title>Proteus appendicitidis sp. nov., isolated from the appendiceal pus of an appendicitis patient in Yongzhou, China.</title>
        <authorList>
            <person name="Cai X."/>
        </authorList>
    </citation>
    <scope>NUCLEOTIDE SEQUENCE [LARGE SCALE GENOMIC DNA]</scope>
    <source>
        <strain evidence="15 16">HZ0627</strain>
    </source>
</reference>